<evidence type="ECO:0000256" key="1">
    <source>
        <dbReference type="SAM" id="Coils"/>
    </source>
</evidence>
<evidence type="ECO:0000313" key="3">
    <source>
        <dbReference type="EMBL" id="GIH09266.1"/>
    </source>
</evidence>
<reference evidence="3" key="1">
    <citation type="submission" date="2021-01" db="EMBL/GenBank/DDBJ databases">
        <title>Whole genome shotgun sequence of Rhizocola hellebori NBRC 109834.</title>
        <authorList>
            <person name="Komaki H."/>
            <person name="Tamura T."/>
        </authorList>
    </citation>
    <scope>NUCLEOTIDE SEQUENCE</scope>
    <source>
        <strain evidence="3">NBRC 109834</strain>
    </source>
</reference>
<feature type="region of interest" description="Disordered" evidence="2">
    <location>
        <begin position="577"/>
        <end position="598"/>
    </location>
</feature>
<proteinExistence type="predicted"/>
<protein>
    <submittedName>
        <fullName evidence="3">Uncharacterized protein</fullName>
    </submittedName>
</protein>
<keyword evidence="1" id="KW-0175">Coiled coil</keyword>
<gene>
    <name evidence="3" type="ORF">Rhe02_73330</name>
</gene>
<sequence>MLDRGLCALWTDGELAISRDLFCTAHTQAERAGDREALAVAALGYAGLWVHEHRDTTTATLLEARLRTAAELTDPLTPLGIRLRCRIAAETDYRNGEAAGVLAALDAARACGDLVAIAEGLSLAHHCLLGPAHAAQRLELSRELMAIGFRTGRRGDILMGLMWHTADLFLAADPHAERRLAELRHKTALKGYAAARFVTDAMKVMLAIRCGNFDAAERMADICAAKGQTAGDADAVGWHGAHLIAIRWYQGRLTELVPMLRLAIDSPALSTVDNSYLAALCAALAVRGDRLEAAALLARLRGNSLADLPQSSSWLITMYGIVEASALLGDAAVAAEAYNLLAPHRDLPMMAGLGVACFGSVEHALGVACLTTDEAPRAAEHFRRAVQRNLAIGHLPAAALSRSRLAQAQALPPQRARDLVQGRRHGDRWELKLGRRQAVVGDSLGMAYLARLLAHPGLEVPAVELAGAPASAQSTQELLDNTAKRAYRDRLRALDARVEEAEDRGDTAAAEIARSERQWLLDELAAATGLAGRDRRFQDNPERARVAVGKAIRRALAHIERADPVIGDELRSSVRTGVRCSYQPPNTAENSTHHGGAR</sequence>
<comment type="caution">
    <text evidence="3">The sequence shown here is derived from an EMBL/GenBank/DDBJ whole genome shotgun (WGS) entry which is preliminary data.</text>
</comment>
<feature type="coiled-coil region" evidence="1">
    <location>
        <begin position="484"/>
        <end position="518"/>
    </location>
</feature>
<accession>A0A8J3VKP2</accession>
<name>A0A8J3VKP2_9ACTN</name>
<organism evidence="3 4">
    <name type="scientific">Rhizocola hellebori</name>
    <dbReference type="NCBI Taxonomy" id="1392758"/>
    <lineage>
        <taxon>Bacteria</taxon>
        <taxon>Bacillati</taxon>
        <taxon>Actinomycetota</taxon>
        <taxon>Actinomycetes</taxon>
        <taxon>Micromonosporales</taxon>
        <taxon>Micromonosporaceae</taxon>
        <taxon>Rhizocola</taxon>
    </lineage>
</organism>
<keyword evidence="4" id="KW-1185">Reference proteome</keyword>
<evidence type="ECO:0000256" key="2">
    <source>
        <dbReference type="SAM" id="MobiDB-lite"/>
    </source>
</evidence>
<evidence type="ECO:0000313" key="4">
    <source>
        <dbReference type="Proteomes" id="UP000612899"/>
    </source>
</evidence>
<dbReference type="Proteomes" id="UP000612899">
    <property type="component" value="Unassembled WGS sequence"/>
</dbReference>
<dbReference type="EMBL" id="BONY01000064">
    <property type="protein sequence ID" value="GIH09266.1"/>
    <property type="molecule type" value="Genomic_DNA"/>
</dbReference>
<dbReference type="AlphaFoldDB" id="A0A8J3VKP2"/>